<dbReference type="SUPFAM" id="SSF53067">
    <property type="entry name" value="Actin-like ATPase domain"/>
    <property type="match status" value="1"/>
</dbReference>
<dbReference type="CDD" id="cd24059">
    <property type="entry name" value="ASKHA_NBD_ROK_TM1224-like"/>
    <property type="match status" value="1"/>
</dbReference>
<proteinExistence type="inferred from homology"/>
<dbReference type="SUPFAM" id="SSF46785">
    <property type="entry name" value="Winged helix' DNA-binding domain"/>
    <property type="match status" value="1"/>
</dbReference>
<dbReference type="PANTHER" id="PTHR18964:SF149">
    <property type="entry name" value="BIFUNCTIONAL UDP-N-ACETYLGLUCOSAMINE 2-EPIMERASE_N-ACETYLMANNOSAMINE KINASE"/>
    <property type="match status" value="1"/>
</dbReference>
<dbReference type="PANTHER" id="PTHR18964">
    <property type="entry name" value="ROK (REPRESSOR, ORF, KINASE) FAMILY"/>
    <property type="match status" value="1"/>
</dbReference>
<gene>
    <name evidence="4" type="ORF">H9Q79_05825</name>
</gene>
<evidence type="ECO:0000256" key="1">
    <source>
        <dbReference type="ARBA" id="ARBA00002486"/>
    </source>
</evidence>
<reference evidence="4 5" key="1">
    <citation type="submission" date="2020-08" db="EMBL/GenBank/DDBJ databases">
        <authorList>
            <person name="Liu C."/>
            <person name="Sun Q."/>
        </authorList>
    </citation>
    <scope>NUCLEOTIDE SEQUENCE [LARGE SCALE GENOMIC DNA]</scope>
    <source>
        <strain evidence="4 5">NSJ-29</strain>
    </source>
</reference>
<dbReference type="RefSeq" id="WP_147371425.1">
    <property type="nucleotide sequence ID" value="NZ_CP060635.1"/>
</dbReference>
<name>A0A7G9GG72_9FIRM</name>
<keyword evidence="3" id="KW-0119">Carbohydrate metabolism</keyword>
<dbReference type="InterPro" id="IPR043129">
    <property type="entry name" value="ATPase_NBD"/>
</dbReference>
<dbReference type="Gene3D" id="1.10.10.10">
    <property type="entry name" value="Winged helix-like DNA-binding domain superfamily/Winged helix DNA-binding domain"/>
    <property type="match status" value="1"/>
</dbReference>
<dbReference type="KEGG" id="whj:H9Q79_05825"/>
<dbReference type="AlphaFoldDB" id="A0A7G9GG72"/>
<dbReference type="EMBL" id="CP060635">
    <property type="protein sequence ID" value="QNM09804.1"/>
    <property type="molecule type" value="Genomic_DNA"/>
</dbReference>
<evidence type="ECO:0000313" key="4">
    <source>
        <dbReference type="EMBL" id="QNM09804.1"/>
    </source>
</evidence>
<dbReference type="InterPro" id="IPR000600">
    <property type="entry name" value="ROK"/>
</dbReference>
<dbReference type="Proteomes" id="UP000515860">
    <property type="component" value="Chromosome"/>
</dbReference>
<accession>A0A7G9GG72</accession>
<comment type="function">
    <text evidence="1">Transcriptional repressor of xylose-utilizing enzymes.</text>
</comment>
<organism evidence="4 5">
    <name type="scientific">Wansuia hejianensis</name>
    <dbReference type="NCBI Taxonomy" id="2763667"/>
    <lineage>
        <taxon>Bacteria</taxon>
        <taxon>Bacillati</taxon>
        <taxon>Bacillota</taxon>
        <taxon>Clostridia</taxon>
        <taxon>Lachnospirales</taxon>
        <taxon>Lachnospiraceae</taxon>
        <taxon>Wansuia</taxon>
    </lineage>
</organism>
<evidence type="ECO:0000313" key="5">
    <source>
        <dbReference type="Proteomes" id="UP000515860"/>
    </source>
</evidence>
<dbReference type="Gene3D" id="3.30.420.40">
    <property type="match status" value="2"/>
</dbReference>
<evidence type="ECO:0000256" key="3">
    <source>
        <dbReference type="ARBA" id="ARBA00022629"/>
    </source>
</evidence>
<dbReference type="Pfam" id="PF00480">
    <property type="entry name" value="ROK"/>
    <property type="match status" value="1"/>
</dbReference>
<dbReference type="InterPro" id="IPR036388">
    <property type="entry name" value="WH-like_DNA-bd_sf"/>
</dbReference>
<keyword evidence="5" id="KW-1185">Reference proteome</keyword>
<keyword evidence="3" id="KW-0859">Xylose metabolism</keyword>
<comment type="similarity">
    <text evidence="2">Belongs to the ROK (NagC/XylR) family.</text>
</comment>
<dbReference type="Pfam" id="PF13412">
    <property type="entry name" value="HTH_24"/>
    <property type="match status" value="1"/>
</dbReference>
<evidence type="ECO:0000256" key="2">
    <source>
        <dbReference type="ARBA" id="ARBA00006479"/>
    </source>
</evidence>
<dbReference type="InterPro" id="IPR036390">
    <property type="entry name" value="WH_DNA-bd_sf"/>
</dbReference>
<sequence length="394" mass="44346">MAVISRGENQQLSKFHNRGLILKLICTNKGITRVQLTEMTNLAKMTITNIVTELIRSGVITEGIEKMNDNVGRNPIILEISTKAPKVIGVQITRDSCTAVLSDMQLNIVERYEEKLENENNESLLDKVSLLIRKILQHEENILGIGISSIGQWDVEQGLLMKVIDFWDIHDMPLRDFIEEKFHLPVYVNNDMNASALAEKLYGHGQMYHDFVYVGLTNGIGGGIVTNDEIYQLNNGLAGEIGHISIDYNGKPCACGNRGCLEMYASIPRIEEKLQEAVGQRYTFQQFCSIGNQQEVDQVFKSVMDKLSYALVSVVNMLNCQAIILGHGGYLIPDRYIRYLEENVNSKKVFKRGEVRVIKSSFSDEASLYGSICCVLNVLFEGKLLENLNELQNQ</sequence>
<dbReference type="GO" id="GO:0042732">
    <property type="term" value="P:D-xylose metabolic process"/>
    <property type="evidence" value="ECO:0007669"/>
    <property type="project" value="UniProtKB-KW"/>
</dbReference>
<protein>
    <submittedName>
        <fullName evidence="4">ROK family transcriptional regulator</fullName>
    </submittedName>
</protein>